<sequence>MSPQSPKKAKKRAEGANSNVFSMFEQAQIQEFKEAFTIMDQNRDGFIDKSDLRDTFAALGRVNVKQEEIDEMLKEAPGPVNFTVFLTMFGEKLKGADPEETILNAFKVFDPEATGILKKDYVTDMLTTQADRFSPEESPKKAKKRAEGANSNVFSMFEQAQIQEFKEAFTIMDQNRDGFIDKSDLRDTFAALGRVNVKQEEIDEMLKEAPGPVNFTVFLTMFGEKLKGADPEETILNAFKVFDPEATGILKKDYVTDMLTTQADRFSPEEMEQMFLAFPPDVAGNLDYKNLVYIITHGEDKDQE</sequence>
<gene>
    <name evidence="5" type="ORF">EOD39_19347</name>
</gene>
<dbReference type="InterPro" id="IPR018247">
    <property type="entry name" value="EF_Hand_1_Ca_BS"/>
</dbReference>
<dbReference type="PROSITE" id="PS50222">
    <property type="entry name" value="EF_HAND_2"/>
    <property type="match status" value="2"/>
</dbReference>
<evidence type="ECO:0000256" key="1">
    <source>
        <dbReference type="ARBA" id="ARBA00022723"/>
    </source>
</evidence>
<evidence type="ECO:0000256" key="3">
    <source>
        <dbReference type="ARBA" id="ARBA00022837"/>
    </source>
</evidence>
<proteinExistence type="predicted"/>
<name>A0A444UYC4_ACIRT</name>
<accession>A0A444UYC4</accession>
<dbReference type="Gene3D" id="1.10.238.10">
    <property type="entry name" value="EF-hand"/>
    <property type="match status" value="3"/>
</dbReference>
<keyword evidence="6" id="KW-1185">Reference proteome</keyword>
<dbReference type="InterPro" id="IPR011992">
    <property type="entry name" value="EF-hand-dom_pair"/>
</dbReference>
<protein>
    <submittedName>
        <fullName evidence="5">Myosin regulatory light chain 2, ventricular/cardiac muscle isoform</fullName>
    </submittedName>
</protein>
<keyword evidence="2" id="KW-0677">Repeat</keyword>
<dbReference type="InterPro" id="IPR050403">
    <property type="entry name" value="Myosin_RLC"/>
</dbReference>
<dbReference type="SMART" id="SM00054">
    <property type="entry name" value="EFh"/>
    <property type="match status" value="4"/>
</dbReference>
<dbReference type="Pfam" id="PF13405">
    <property type="entry name" value="EF-hand_6"/>
    <property type="match status" value="2"/>
</dbReference>
<evidence type="ECO:0000259" key="4">
    <source>
        <dbReference type="PROSITE" id="PS50222"/>
    </source>
</evidence>
<dbReference type="Proteomes" id="UP000289886">
    <property type="component" value="Unassembled WGS sequence"/>
</dbReference>
<dbReference type="GO" id="GO:0005509">
    <property type="term" value="F:calcium ion binding"/>
    <property type="evidence" value="ECO:0007669"/>
    <property type="project" value="InterPro"/>
</dbReference>
<dbReference type="PROSITE" id="PS00018">
    <property type="entry name" value="EF_HAND_1"/>
    <property type="match status" value="2"/>
</dbReference>
<comment type="caution">
    <text evidence="5">The sequence shown here is derived from an EMBL/GenBank/DDBJ whole genome shotgun (WGS) entry which is preliminary data.</text>
</comment>
<dbReference type="SUPFAM" id="SSF47473">
    <property type="entry name" value="EF-hand"/>
    <property type="match status" value="2"/>
</dbReference>
<dbReference type="AlphaFoldDB" id="A0A444UYC4"/>
<keyword evidence="1" id="KW-0479">Metal-binding</keyword>
<dbReference type="FunFam" id="1.10.238.10:FF:000010">
    <property type="entry name" value="Myosin regulatory light chain 2, atrial isoform"/>
    <property type="match status" value="1"/>
</dbReference>
<dbReference type="EMBL" id="SCEB01005012">
    <property type="protein sequence ID" value="RXM93191.1"/>
    <property type="molecule type" value="Genomic_DNA"/>
</dbReference>
<evidence type="ECO:0000313" key="6">
    <source>
        <dbReference type="Proteomes" id="UP000289886"/>
    </source>
</evidence>
<dbReference type="CDD" id="cd00051">
    <property type="entry name" value="EFh"/>
    <property type="match status" value="2"/>
</dbReference>
<dbReference type="FunFam" id="1.10.238.10:FF:000007">
    <property type="entry name" value="Putative myosin regulatory light chain sqh"/>
    <property type="match status" value="2"/>
</dbReference>
<dbReference type="PANTHER" id="PTHR23049">
    <property type="entry name" value="MYOSIN REGULATORY LIGHT CHAIN 2"/>
    <property type="match status" value="1"/>
</dbReference>
<evidence type="ECO:0000313" key="5">
    <source>
        <dbReference type="EMBL" id="RXM93191.1"/>
    </source>
</evidence>
<feature type="domain" description="EF-hand" evidence="4">
    <location>
        <begin position="160"/>
        <end position="195"/>
    </location>
</feature>
<dbReference type="InterPro" id="IPR002048">
    <property type="entry name" value="EF_hand_dom"/>
</dbReference>
<organism evidence="5 6">
    <name type="scientific">Acipenser ruthenus</name>
    <name type="common">Sterlet sturgeon</name>
    <dbReference type="NCBI Taxonomy" id="7906"/>
    <lineage>
        <taxon>Eukaryota</taxon>
        <taxon>Metazoa</taxon>
        <taxon>Chordata</taxon>
        <taxon>Craniata</taxon>
        <taxon>Vertebrata</taxon>
        <taxon>Euteleostomi</taxon>
        <taxon>Actinopterygii</taxon>
        <taxon>Chondrostei</taxon>
        <taxon>Acipenseriformes</taxon>
        <taxon>Acipenseridae</taxon>
        <taxon>Acipenser</taxon>
    </lineage>
</organism>
<reference evidence="5 6" key="1">
    <citation type="submission" date="2019-01" db="EMBL/GenBank/DDBJ databases">
        <title>Draft Genome and Complete Hox-Cluster Characterization of the Sterlet Sturgeon (Acipenser ruthenus).</title>
        <authorList>
            <person name="Wei Q."/>
        </authorList>
    </citation>
    <scope>NUCLEOTIDE SEQUENCE [LARGE SCALE GENOMIC DNA]</scope>
    <source>
        <strain evidence="5">WHYD16114868_AA</strain>
        <tissue evidence="5">Blood</tissue>
    </source>
</reference>
<keyword evidence="3" id="KW-0106">Calcium</keyword>
<feature type="domain" description="EF-hand" evidence="4">
    <location>
        <begin position="27"/>
        <end position="62"/>
    </location>
</feature>
<evidence type="ECO:0000256" key="2">
    <source>
        <dbReference type="ARBA" id="ARBA00022737"/>
    </source>
</evidence>